<evidence type="ECO:0000313" key="3">
    <source>
        <dbReference type="Proteomes" id="UP001162131"/>
    </source>
</evidence>
<feature type="coiled-coil region" evidence="1">
    <location>
        <begin position="2"/>
        <end position="75"/>
    </location>
</feature>
<accession>A0AAU9IGU4</accession>
<gene>
    <name evidence="2" type="ORF">BSTOLATCC_MIC8580</name>
</gene>
<organism evidence="2 3">
    <name type="scientific">Blepharisma stoltei</name>
    <dbReference type="NCBI Taxonomy" id="1481888"/>
    <lineage>
        <taxon>Eukaryota</taxon>
        <taxon>Sar</taxon>
        <taxon>Alveolata</taxon>
        <taxon>Ciliophora</taxon>
        <taxon>Postciliodesmatophora</taxon>
        <taxon>Heterotrichea</taxon>
        <taxon>Heterotrichida</taxon>
        <taxon>Blepharismidae</taxon>
        <taxon>Blepharisma</taxon>
    </lineage>
</organism>
<proteinExistence type="predicted"/>
<reference evidence="2" key="1">
    <citation type="submission" date="2021-09" db="EMBL/GenBank/DDBJ databases">
        <authorList>
            <consortium name="AG Swart"/>
            <person name="Singh M."/>
            <person name="Singh A."/>
            <person name="Seah K."/>
            <person name="Emmerich C."/>
        </authorList>
    </citation>
    <scope>NUCLEOTIDE SEQUENCE</scope>
    <source>
        <strain evidence="2">ATCC30299</strain>
    </source>
</reference>
<protein>
    <submittedName>
        <fullName evidence="2">Uncharacterized protein</fullName>
    </submittedName>
</protein>
<evidence type="ECO:0000256" key="1">
    <source>
        <dbReference type="SAM" id="Coils"/>
    </source>
</evidence>
<dbReference type="AlphaFoldDB" id="A0AAU9IGU4"/>
<keyword evidence="3" id="KW-1185">Reference proteome</keyword>
<keyword evidence="1" id="KW-0175">Coiled coil</keyword>
<dbReference type="Proteomes" id="UP001162131">
    <property type="component" value="Unassembled WGS sequence"/>
</dbReference>
<name>A0AAU9IGU4_9CILI</name>
<evidence type="ECO:0000313" key="2">
    <source>
        <dbReference type="EMBL" id="CAG9313307.1"/>
    </source>
</evidence>
<sequence>MIDEYIEKIPGLEQKAEKLKGKLSLYKERNDEKVKKFDDMSKKFEIIMNSWKANVAKYQQKIKEMEEEESKIREKVIGIKTKVFKKDQQMRLLHMTRDELISMKNSPDKPDDGLFHPDVNFLYKPSVNALYI</sequence>
<comment type="caution">
    <text evidence="2">The sequence shown here is derived from an EMBL/GenBank/DDBJ whole genome shotgun (WGS) entry which is preliminary data.</text>
</comment>
<dbReference type="SUPFAM" id="SSF58100">
    <property type="entry name" value="Bacterial hemolysins"/>
    <property type="match status" value="1"/>
</dbReference>
<dbReference type="EMBL" id="CAJZBQ010000010">
    <property type="protein sequence ID" value="CAG9313307.1"/>
    <property type="molecule type" value="Genomic_DNA"/>
</dbReference>